<dbReference type="EMBL" id="HBUE01042015">
    <property type="protein sequence ID" value="CAG6461082.1"/>
    <property type="molecule type" value="Transcribed_RNA"/>
</dbReference>
<sequence length="132" mass="14751">MADAEQASFPEIGSRAVSKRVEDEANSYFQRIYSHPQQNNLSRLGGMVERNLETTYVALGLAKNKNRKTRCSDRDRSGRPSRTPALRCWWPSAMICRGLISVPSSTGWPRSSDLTKVSFVYCAAADCAMQND</sequence>
<reference evidence="1" key="1">
    <citation type="submission" date="2021-05" db="EMBL/GenBank/DDBJ databases">
        <authorList>
            <person name="Alioto T."/>
            <person name="Alioto T."/>
            <person name="Gomez Garrido J."/>
        </authorList>
    </citation>
    <scope>NUCLEOTIDE SEQUENCE</scope>
</reference>
<dbReference type="EMBL" id="HBUE01042013">
    <property type="protein sequence ID" value="CAG6461080.1"/>
    <property type="molecule type" value="Transcribed_RNA"/>
</dbReference>
<evidence type="ECO:0000313" key="1">
    <source>
        <dbReference type="EMBL" id="CAG6461078.1"/>
    </source>
</evidence>
<dbReference type="EMBL" id="HBUE01042010">
    <property type="protein sequence ID" value="CAG6461076.1"/>
    <property type="molecule type" value="Transcribed_RNA"/>
</dbReference>
<dbReference type="EMBL" id="HBUE01042011">
    <property type="protein sequence ID" value="CAG6461078.1"/>
    <property type="molecule type" value="Transcribed_RNA"/>
</dbReference>
<name>A0A8D8APE1_CULPI</name>
<protein>
    <submittedName>
        <fullName evidence="1">(northern house mosquito) hypothetical protein</fullName>
    </submittedName>
</protein>
<dbReference type="EMBL" id="HBUE01042022">
    <property type="protein sequence ID" value="CAG6461086.1"/>
    <property type="molecule type" value="Transcribed_RNA"/>
</dbReference>
<dbReference type="EMBL" id="HBUE01042020">
    <property type="protein sequence ID" value="CAG6461084.1"/>
    <property type="molecule type" value="Transcribed_RNA"/>
</dbReference>
<organism evidence="1">
    <name type="scientific">Culex pipiens</name>
    <name type="common">House mosquito</name>
    <dbReference type="NCBI Taxonomy" id="7175"/>
    <lineage>
        <taxon>Eukaryota</taxon>
        <taxon>Metazoa</taxon>
        <taxon>Ecdysozoa</taxon>
        <taxon>Arthropoda</taxon>
        <taxon>Hexapoda</taxon>
        <taxon>Insecta</taxon>
        <taxon>Pterygota</taxon>
        <taxon>Neoptera</taxon>
        <taxon>Endopterygota</taxon>
        <taxon>Diptera</taxon>
        <taxon>Nematocera</taxon>
        <taxon>Culicoidea</taxon>
        <taxon>Culicidae</taxon>
        <taxon>Culicinae</taxon>
        <taxon>Culicini</taxon>
        <taxon>Culex</taxon>
        <taxon>Culex</taxon>
    </lineage>
</organism>
<proteinExistence type="predicted"/>
<dbReference type="AlphaFoldDB" id="A0A8D8APE1"/>
<accession>A0A8D8APE1</accession>